<evidence type="ECO:0000256" key="1">
    <source>
        <dbReference type="ARBA" id="ARBA00004123"/>
    </source>
</evidence>
<evidence type="ECO:0000256" key="5">
    <source>
        <dbReference type="ARBA" id="ARBA00023204"/>
    </source>
</evidence>
<comment type="similarity">
    <text evidence="2">Belongs to the SLX4 family.</text>
</comment>
<accession>A0A1E3QR02</accession>
<dbReference type="Pfam" id="PF09494">
    <property type="entry name" value="Slx4"/>
    <property type="match status" value="1"/>
</dbReference>
<evidence type="ECO:0000256" key="3">
    <source>
        <dbReference type="ARBA" id="ARBA00022763"/>
    </source>
</evidence>
<dbReference type="Proteomes" id="UP000094336">
    <property type="component" value="Unassembled WGS sequence"/>
</dbReference>
<keyword evidence="5" id="KW-0234">DNA repair</keyword>
<dbReference type="GO" id="GO:0006260">
    <property type="term" value="P:DNA replication"/>
    <property type="evidence" value="ECO:0007669"/>
    <property type="project" value="InterPro"/>
</dbReference>
<dbReference type="GeneID" id="30149584"/>
<evidence type="ECO:0000256" key="7">
    <source>
        <dbReference type="ARBA" id="ARBA00029496"/>
    </source>
</evidence>
<keyword evidence="3" id="KW-0227">DNA damage</keyword>
<dbReference type="InterPro" id="IPR018574">
    <property type="entry name" value="Structure-sp_endonuc_su_Slx4"/>
</dbReference>
<proteinExistence type="inferred from homology"/>
<evidence type="ECO:0000256" key="4">
    <source>
        <dbReference type="ARBA" id="ARBA00023172"/>
    </source>
</evidence>
<keyword evidence="6" id="KW-0539">Nucleus</keyword>
<dbReference type="EMBL" id="KV454430">
    <property type="protein sequence ID" value="ODQ80119.1"/>
    <property type="molecule type" value="Genomic_DNA"/>
</dbReference>
<evidence type="ECO:0000256" key="6">
    <source>
        <dbReference type="ARBA" id="ARBA00023242"/>
    </source>
</evidence>
<dbReference type="AlphaFoldDB" id="A0A1E3QR02"/>
<dbReference type="GO" id="GO:0006310">
    <property type="term" value="P:DNA recombination"/>
    <property type="evidence" value="ECO:0007669"/>
    <property type="project" value="UniProtKB-KW"/>
</dbReference>
<dbReference type="RefSeq" id="XP_018985447.1">
    <property type="nucleotide sequence ID" value="XM_019131731.1"/>
</dbReference>
<dbReference type="OrthoDB" id="5349119at2759"/>
<reference evidence="9" key="1">
    <citation type="submission" date="2016-05" db="EMBL/GenBank/DDBJ databases">
        <title>Comparative genomics of biotechnologically important yeasts.</title>
        <authorList>
            <consortium name="DOE Joint Genome Institute"/>
            <person name="Riley R."/>
            <person name="Haridas S."/>
            <person name="Wolfe K.H."/>
            <person name="Lopes M.R."/>
            <person name="Hittinger C.T."/>
            <person name="Goker M."/>
            <person name="Salamov A."/>
            <person name="Wisecaver J."/>
            <person name="Long T.M."/>
            <person name="Aerts A.L."/>
            <person name="Barry K."/>
            <person name="Choi C."/>
            <person name="Clum A."/>
            <person name="Coughlan A.Y."/>
            <person name="Deshpande S."/>
            <person name="Douglass A.P."/>
            <person name="Hanson S.J."/>
            <person name="Klenk H.-P."/>
            <person name="Labutti K."/>
            <person name="Lapidus A."/>
            <person name="Lindquist E."/>
            <person name="Lipzen A."/>
            <person name="Meier-Kolthoff J.P."/>
            <person name="Ohm R.A."/>
            <person name="Otillar R.P."/>
            <person name="Pangilinan J."/>
            <person name="Peng Y."/>
            <person name="Rokas A."/>
            <person name="Rosa C.A."/>
            <person name="Scheuner C."/>
            <person name="Sibirny A.A."/>
            <person name="Slot J.C."/>
            <person name="Stielow J.B."/>
            <person name="Sun H."/>
            <person name="Kurtzman C.P."/>
            <person name="Blackwell M."/>
            <person name="Grigoriev I.V."/>
            <person name="Jeffries T.W."/>
        </authorList>
    </citation>
    <scope>NUCLEOTIDE SEQUENCE [LARGE SCALE GENOMIC DNA]</scope>
    <source>
        <strain evidence="9">NRRL Y-12698</strain>
    </source>
</reference>
<evidence type="ECO:0000256" key="2">
    <source>
        <dbReference type="ARBA" id="ARBA00006661"/>
    </source>
</evidence>
<dbReference type="GO" id="GO:0006281">
    <property type="term" value="P:DNA repair"/>
    <property type="evidence" value="ECO:0007669"/>
    <property type="project" value="UniProtKB-KW"/>
</dbReference>
<keyword evidence="4" id="KW-0233">DNA recombination</keyword>
<evidence type="ECO:0000313" key="8">
    <source>
        <dbReference type="EMBL" id="ODQ80119.1"/>
    </source>
</evidence>
<name>A0A1E3QR02_9ASCO</name>
<evidence type="ECO:0000313" key="9">
    <source>
        <dbReference type="Proteomes" id="UP000094336"/>
    </source>
</evidence>
<protein>
    <recommendedName>
        <fullName evidence="7">Structure-specific endonuclease subunit SLX4</fullName>
    </recommendedName>
</protein>
<comment type="subcellular location">
    <subcellularLocation>
        <location evidence="1">Nucleus</location>
    </subcellularLocation>
</comment>
<gene>
    <name evidence="8" type="ORF">BABINDRAFT_35812</name>
</gene>
<sequence>MSGTSKPITIDTAPPDDFSSMTTKALKEKLKEWGLKPMQSRDKIIDVLNHTRKLLNHEHLSQISQKAVRTQIYNKISGMLLADTKFFERVISFEPIKIDELRGYLQTQGVTVAEDIVRGFCDRNGICYTGFDDSAEEKE</sequence>
<keyword evidence="9" id="KW-1185">Reference proteome</keyword>
<organism evidence="8 9">
    <name type="scientific">Babjeviella inositovora NRRL Y-12698</name>
    <dbReference type="NCBI Taxonomy" id="984486"/>
    <lineage>
        <taxon>Eukaryota</taxon>
        <taxon>Fungi</taxon>
        <taxon>Dikarya</taxon>
        <taxon>Ascomycota</taxon>
        <taxon>Saccharomycotina</taxon>
        <taxon>Pichiomycetes</taxon>
        <taxon>Serinales incertae sedis</taxon>
        <taxon>Babjeviella</taxon>
    </lineage>
</organism>
<dbReference type="GO" id="GO:0033557">
    <property type="term" value="C:Slx1-Slx4 complex"/>
    <property type="evidence" value="ECO:0007669"/>
    <property type="project" value="InterPro"/>
</dbReference>